<feature type="region of interest" description="Disordered" evidence="1">
    <location>
        <begin position="66"/>
        <end position="86"/>
    </location>
</feature>
<evidence type="ECO:0000313" key="3">
    <source>
        <dbReference type="Proteomes" id="UP000287651"/>
    </source>
</evidence>
<evidence type="ECO:0000313" key="2">
    <source>
        <dbReference type="EMBL" id="RRT64146.1"/>
    </source>
</evidence>
<feature type="compositionally biased region" description="Basic and acidic residues" evidence="1">
    <location>
        <begin position="66"/>
        <end position="79"/>
    </location>
</feature>
<dbReference type="AlphaFoldDB" id="A0A426ZJH7"/>
<protein>
    <submittedName>
        <fullName evidence="2">Uncharacterized protein</fullName>
    </submittedName>
</protein>
<comment type="caution">
    <text evidence="2">The sequence shown here is derived from an EMBL/GenBank/DDBJ whole genome shotgun (WGS) entry which is preliminary data.</text>
</comment>
<organism evidence="2 3">
    <name type="scientific">Ensete ventricosum</name>
    <name type="common">Abyssinian banana</name>
    <name type="synonym">Musa ensete</name>
    <dbReference type="NCBI Taxonomy" id="4639"/>
    <lineage>
        <taxon>Eukaryota</taxon>
        <taxon>Viridiplantae</taxon>
        <taxon>Streptophyta</taxon>
        <taxon>Embryophyta</taxon>
        <taxon>Tracheophyta</taxon>
        <taxon>Spermatophyta</taxon>
        <taxon>Magnoliopsida</taxon>
        <taxon>Liliopsida</taxon>
        <taxon>Zingiberales</taxon>
        <taxon>Musaceae</taxon>
        <taxon>Ensete</taxon>
    </lineage>
</organism>
<dbReference type="EMBL" id="AMZH03006309">
    <property type="protein sequence ID" value="RRT64146.1"/>
    <property type="molecule type" value="Genomic_DNA"/>
</dbReference>
<name>A0A426ZJH7_ENSVE</name>
<accession>A0A426ZJH7</accession>
<gene>
    <name evidence="2" type="ORF">B296_00026614</name>
</gene>
<sequence length="95" mass="10346">MNGANHAARVKCSMSTAHVRTLIRPMIDLMGLVWSQMGPFAAGATYVSHEIGFDLSPSTVNVRLHNNPDEGDLRAEAKTESSPSDYGKKILTLFN</sequence>
<dbReference type="Proteomes" id="UP000287651">
    <property type="component" value="Unassembled WGS sequence"/>
</dbReference>
<reference evidence="2 3" key="1">
    <citation type="journal article" date="2014" name="Agronomy (Basel)">
        <title>A Draft Genome Sequence for Ensete ventricosum, the Drought-Tolerant Tree Against Hunger.</title>
        <authorList>
            <person name="Harrison J."/>
            <person name="Moore K.A."/>
            <person name="Paszkiewicz K."/>
            <person name="Jones T."/>
            <person name="Grant M."/>
            <person name="Ambacheew D."/>
            <person name="Muzemil S."/>
            <person name="Studholme D.J."/>
        </authorList>
    </citation>
    <scope>NUCLEOTIDE SEQUENCE [LARGE SCALE GENOMIC DNA]</scope>
</reference>
<evidence type="ECO:0000256" key="1">
    <source>
        <dbReference type="SAM" id="MobiDB-lite"/>
    </source>
</evidence>
<proteinExistence type="predicted"/>